<name>A0A7S2QR33_9APIC</name>
<gene>
    <name evidence="1" type="ORF">LABB0372_LOCUS586</name>
</gene>
<accession>A0A7S2QR33</accession>
<dbReference type="EMBL" id="HBHB01001229">
    <property type="protein sequence ID" value="CAD9649224.1"/>
    <property type="molecule type" value="Transcribed_RNA"/>
</dbReference>
<sequence length="151" mass="17273">MQKYGLEGAIFPNPHSDLLPEVQSLRGMTLSDSMDDLTHVTTDLLPEVQSLRDMTLSDSMQDFVYVMTDVLPEVQYLWKSGVAAKNFNRDDWDFIEFNLDKRVTFYLKGDEVVMNLESPENLSVVDHREATKFIQKAIDCEARSGSEANFK</sequence>
<reference evidence="1" key="1">
    <citation type="submission" date="2021-01" db="EMBL/GenBank/DDBJ databases">
        <authorList>
            <person name="Corre E."/>
            <person name="Pelletier E."/>
            <person name="Niang G."/>
            <person name="Scheremetjew M."/>
            <person name="Finn R."/>
            <person name="Kale V."/>
            <person name="Holt S."/>
            <person name="Cochrane G."/>
            <person name="Meng A."/>
            <person name="Brown T."/>
            <person name="Cohen L."/>
        </authorList>
    </citation>
    <scope>NUCLEOTIDE SEQUENCE</scope>
    <source>
        <strain evidence="1">Grappler Inlet BC</strain>
    </source>
</reference>
<proteinExistence type="predicted"/>
<dbReference type="AlphaFoldDB" id="A0A7S2QR33"/>
<protein>
    <submittedName>
        <fullName evidence="1">Uncharacterized protein</fullName>
    </submittedName>
</protein>
<evidence type="ECO:0000313" key="1">
    <source>
        <dbReference type="EMBL" id="CAD9649224.1"/>
    </source>
</evidence>
<organism evidence="1">
    <name type="scientific">Lankesteria abbotti</name>
    <dbReference type="NCBI Taxonomy" id="340204"/>
    <lineage>
        <taxon>Eukaryota</taxon>
        <taxon>Sar</taxon>
        <taxon>Alveolata</taxon>
        <taxon>Apicomplexa</taxon>
        <taxon>Conoidasida</taxon>
        <taxon>Gregarinasina</taxon>
        <taxon>Eugregarinorida</taxon>
        <taxon>Lecudinidae</taxon>
        <taxon>Lankesteria</taxon>
    </lineage>
</organism>